<dbReference type="RefSeq" id="WP_122915650.1">
    <property type="nucleotide sequence ID" value="NZ_RHHT01000077.1"/>
</dbReference>
<dbReference type="InterPro" id="IPR002035">
    <property type="entry name" value="VWF_A"/>
</dbReference>
<evidence type="ECO:0000313" key="4">
    <source>
        <dbReference type="Proteomes" id="UP000281915"/>
    </source>
</evidence>
<feature type="domain" description="Aerotolerance regulator N-terminal" evidence="1">
    <location>
        <begin position="1"/>
        <end position="77"/>
    </location>
</feature>
<dbReference type="Pfam" id="PF07584">
    <property type="entry name" value="BatA"/>
    <property type="match status" value="1"/>
</dbReference>
<dbReference type="SUPFAM" id="SSF53300">
    <property type="entry name" value="vWA-like"/>
    <property type="match status" value="1"/>
</dbReference>
<feature type="domain" description="VWFA" evidence="2">
    <location>
        <begin position="90"/>
        <end position="193"/>
    </location>
</feature>
<organism evidence="3 4">
    <name type="scientific">Brevibacillus panacihumi</name>
    <dbReference type="NCBI Taxonomy" id="497735"/>
    <lineage>
        <taxon>Bacteria</taxon>
        <taxon>Bacillati</taxon>
        <taxon>Bacillota</taxon>
        <taxon>Bacilli</taxon>
        <taxon>Bacillales</taxon>
        <taxon>Paenibacillaceae</taxon>
        <taxon>Brevibacillus</taxon>
    </lineage>
</organism>
<dbReference type="Proteomes" id="UP000281915">
    <property type="component" value="Unassembled WGS sequence"/>
</dbReference>
<evidence type="ECO:0000259" key="1">
    <source>
        <dbReference type="Pfam" id="PF07584"/>
    </source>
</evidence>
<dbReference type="InterPro" id="IPR036465">
    <property type="entry name" value="vWFA_dom_sf"/>
</dbReference>
<dbReference type="Gene3D" id="3.40.50.410">
    <property type="entry name" value="von Willebrand factor, type A domain"/>
    <property type="match status" value="1"/>
</dbReference>
<evidence type="ECO:0000313" key="3">
    <source>
        <dbReference type="EMBL" id="RNB69082.1"/>
    </source>
</evidence>
<proteinExistence type="predicted"/>
<dbReference type="EMBL" id="RHHT01000077">
    <property type="protein sequence ID" value="RNB69082.1"/>
    <property type="molecule type" value="Genomic_DNA"/>
</dbReference>
<dbReference type="Pfam" id="PF13519">
    <property type="entry name" value="VWA_2"/>
    <property type="match status" value="1"/>
</dbReference>
<protein>
    <submittedName>
        <fullName evidence="3">VWA domain-containing protein</fullName>
    </submittedName>
</protein>
<dbReference type="InterPro" id="IPR024163">
    <property type="entry name" value="Aerotolerance_reg_N"/>
</dbReference>
<gene>
    <name evidence="3" type="ORF">EDM58_24420</name>
</gene>
<name>A0A3M8C023_9BACL</name>
<dbReference type="PANTHER" id="PTHR37464:SF1">
    <property type="entry name" value="BLL2463 PROTEIN"/>
    <property type="match status" value="1"/>
</dbReference>
<comment type="caution">
    <text evidence="3">The sequence shown here is derived from an EMBL/GenBank/DDBJ whole genome shotgun (WGS) entry which is preliminary data.</text>
</comment>
<dbReference type="PANTHER" id="PTHR37464">
    <property type="entry name" value="BLL2463 PROTEIN"/>
    <property type="match status" value="1"/>
</dbReference>
<evidence type="ECO:0000259" key="2">
    <source>
        <dbReference type="Pfam" id="PF13519"/>
    </source>
</evidence>
<accession>A0A3M8C023</accession>
<sequence length="619" mass="68314">MQWLALGNSWFALIIPAIILLYLLKQKVEERVVPSTLMWRRTLKNWEAVKPWEKLKRNLLLFLQLLAAVLLVLSLLRLAVPTEGLTDQHTIVVIENAASMQAKEGDMTRLEKAIRAASELVEKRSGGQVVTLIEAGRQPHVLLAQSNDREELVQILQSIKPQLGSSDTSAAMTLTAAIAANEAGSGVVWLGDGKTERLFAAKAPQGISGAFRFMQMGQFRENTSIGAFVTQPVKGGVEGLLRLDNQGTQTSSGQVFIYDGENQLLETEAFSVEAGSSQTITFQSLPASPVYRAVIEPQQDGLALDNERWSIPFASGIGQATLVSPQGNRFLHQALQTIGRLEVETRQQMPEGAAEARDLWVFDGVVPDQLPEGNILLIAPDRETPWLPYRGEAELEQQPQAVQQEDPLLRYVDWRDVHVAKTAVLDPMPGMKTLVRAGERDLIRAGVIDGRRVVIVGFDLHQSDFPLRPAFPIFMQNGINWLSPLQTVPIDEATPGDVLNLSLTPGGMNRTLTYPDGQQEPIEATGTSWLLRVPDQIGLYRLDEETGAGRSSRYFSVPIHERESDITPDFIGVEVLGKPSAPATAADYPLTGSRELTPWLVALALLVLFVEWRVYQRGY</sequence>
<dbReference type="AlphaFoldDB" id="A0A3M8C023"/>
<reference evidence="3 4" key="1">
    <citation type="submission" date="2018-10" db="EMBL/GenBank/DDBJ databases">
        <title>Phylogenomics of Brevibacillus.</title>
        <authorList>
            <person name="Dunlap C."/>
        </authorList>
    </citation>
    <scope>NUCLEOTIDE SEQUENCE [LARGE SCALE GENOMIC DNA]</scope>
    <source>
        <strain evidence="3 4">JCM 15085</strain>
    </source>
</reference>